<name>A0AAW4KM77_VIBCL</name>
<feature type="non-terminal residue" evidence="2">
    <location>
        <position position="104"/>
    </location>
</feature>
<dbReference type="Gene3D" id="2.150.10.10">
    <property type="entry name" value="Serralysin-like metalloprotease, C-terminal"/>
    <property type="match status" value="1"/>
</dbReference>
<feature type="non-terminal residue" evidence="2">
    <location>
        <position position="1"/>
    </location>
</feature>
<dbReference type="AlphaFoldDB" id="A0AAW4KM77"/>
<dbReference type="Proteomes" id="UP001196338">
    <property type="component" value="Unassembled WGS sequence"/>
</dbReference>
<dbReference type="InterPro" id="IPR011049">
    <property type="entry name" value="Serralysin-like_metalloprot_C"/>
</dbReference>
<organism evidence="2 3">
    <name type="scientific">Vibrio cholerae</name>
    <dbReference type="NCBI Taxonomy" id="666"/>
    <lineage>
        <taxon>Bacteria</taxon>
        <taxon>Pseudomonadati</taxon>
        <taxon>Pseudomonadota</taxon>
        <taxon>Gammaproteobacteria</taxon>
        <taxon>Vibrionales</taxon>
        <taxon>Vibrionaceae</taxon>
        <taxon>Vibrio</taxon>
    </lineage>
</organism>
<sequence>SLNTSITNLGNSFSTQLGNIITNGAGIKYFHSNSTLGDSTVSGNDSMAIGPVATASADNAIALGNGANASIANSLALGNGATTTAATATASGLVNGTTYAYAGT</sequence>
<dbReference type="SUPFAM" id="SSF101967">
    <property type="entry name" value="Adhesin YadA, collagen-binding domain"/>
    <property type="match status" value="1"/>
</dbReference>
<proteinExistence type="predicted"/>
<evidence type="ECO:0000313" key="2">
    <source>
        <dbReference type="EMBL" id="MBS7672444.1"/>
    </source>
</evidence>
<dbReference type="InterPro" id="IPR008640">
    <property type="entry name" value="Adhesin_Head_dom"/>
</dbReference>
<dbReference type="Pfam" id="PF05658">
    <property type="entry name" value="YadA_head"/>
    <property type="match status" value="2"/>
</dbReference>
<dbReference type="EMBL" id="JAHBND010000088">
    <property type="protein sequence ID" value="MBS7672444.1"/>
    <property type="molecule type" value="Genomic_DNA"/>
</dbReference>
<gene>
    <name evidence="2" type="ORF">KIN13_03125</name>
</gene>
<evidence type="ECO:0000313" key="3">
    <source>
        <dbReference type="Proteomes" id="UP001196338"/>
    </source>
</evidence>
<evidence type="ECO:0000259" key="1">
    <source>
        <dbReference type="Pfam" id="PF05658"/>
    </source>
</evidence>
<feature type="domain" description="Trimeric autotransporter adhesin YadA-like head" evidence="1">
    <location>
        <begin position="42"/>
        <end position="67"/>
    </location>
</feature>
<comment type="caution">
    <text evidence="2">The sequence shown here is derived from an EMBL/GenBank/DDBJ whole genome shotgun (WGS) entry which is preliminary data.</text>
</comment>
<accession>A0AAW4KM77</accession>
<feature type="domain" description="Trimeric autotransporter adhesin YadA-like head" evidence="1">
    <location>
        <begin position="73"/>
        <end position="92"/>
    </location>
</feature>
<reference evidence="2" key="2">
    <citation type="submission" date="2023-08" db="EMBL/GenBank/DDBJ databases">
        <title>Vibrio cholerae Outbreaks in Tanzania Exemplify Founder Flush: Simultaneous Increases in Population Size and Genetic Diversity.</title>
        <authorList>
            <person name="Debes A.K."/>
            <person name="Mohammed A."/>
            <person name="Maseke I."/>
            <person name="Almeida M."/>
            <person name="Li S."/>
            <person name="Matimba H."/>
            <person name="Joachim A."/>
            <person name="Mizinduko M."/>
            <person name="Nyanga S."/>
            <person name="Kelly M."/>
            <person name="Kachwamba Y."/>
            <person name="Schaffer A.M."/>
            <person name="Nyanga A.S."/>
            <person name="Mghamba J."/>
            <person name="Mosha F.S."/>
            <person name="Sack D.A."/>
            <person name="Stine O.C."/>
        </authorList>
    </citation>
    <scope>NUCLEOTIDE SEQUENCE</scope>
    <source>
        <strain evidence="2">TDS0091212</strain>
    </source>
</reference>
<reference evidence="2" key="1">
    <citation type="submission" date="2021-05" db="EMBL/GenBank/DDBJ databases">
        <authorList>
            <person name="Stine C."/>
        </authorList>
    </citation>
    <scope>NUCLEOTIDE SEQUENCE</scope>
    <source>
        <strain evidence="2">TDS0091212</strain>
    </source>
</reference>
<protein>
    <recommendedName>
        <fullName evidence="1">Trimeric autotransporter adhesin YadA-like head domain-containing protein</fullName>
    </recommendedName>
</protein>
<dbReference type="GO" id="GO:0019867">
    <property type="term" value="C:outer membrane"/>
    <property type="evidence" value="ECO:0007669"/>
    <property type="project" value="InterPro"/>
</dbReference>